<dbReference type="Gene3D" id="4.10.60.10">
    <property type="entry name" value="Zinc finger, CCHC-type"/>
    <property type="match status" value="1"/>
</dbReference>
<gene>
    <name evidence="2" type="ORF">QE152_g39889</name>
</gene>
<dbReference type="InterPro" id="IPR036875">
    <property type="entry name" value="Znf_CCHC_sf"/>
</dbReference>
<dbReference type="SMART" id="SM00343">
    <property type="entry name" value="ZnF_C2HC"/>
    <property type="match status" value="2"/>
</dbReference>
<evidence type="ECO:0000259" key="1">
    <source>
        <dbReference type="SMART" id="SM00343"/>
    </source>
</evidence>
<dbReference type="InterPro" id="IPR001878">
    <property type="entry name" value="Znf_CCHC"/>
</dbReference>
<dbReference type="GO" id="GO:0008270">
    <property type="term" value="F:zinc ion binding"/>
    <property type="evidence" value="ECO:0007669"/>
    <property type="project" value="InterPro"/>
</dbReference>
<name>A0AAW1HSU1_POPJA</name>
<organism evidence="2 3">
    <name type="scientific">Popillia japonica</name>
    <name type="common">Japanese beetle</name>
    <dbReference type="NCBI Taxonomy" id="7064"/>
    <lineage>
        <taxon>Eukaryota</taxon>
        <taxon>Metazoa</taxon>
        <taxon>Ecdysozoa</taxon>
        <taxon>Arthropoda</taxon>
        <taxon>Hexapoda</taxon>
        <taxon>Insecta</taxon>
        <taxon>Pterygota</taxon>
        <taxon>Neoptera</taxon>
        <taxon>Endopterygota</taxon>
        <taxon>Coleoptera</taxon>
        <taxon>Polyphaga</taxon>
        <taxon>Scarabaeiformia</taxon>
        <taxon>Scarabaeidae</taxon>
        <taxon>Rutelinae</taxon>
        <taxon>Popillia</taxon>
    </lineage>
</organism>
<protein>
    <recommendedName>
        <fullName evidence="1">CCHC-type domain-containing protein</fullName>
    </recommendedName>
</protein>
<dbReference type="SUPFAM" id="SSF57756">
    <property type="entry name" value="Retrovirus zinc finger-like domains"/>
    <property type="match status" value="1"/>
</dbReference>
<reference evidence="2 3" key="1">
    <citation type="journal article" date="2024" name="BMC Genomics">
        <title>De novo assembly and annotation of Popillia japonica's genome with initial clues to its potential as an invasive pest.</title>
        <authorList>
            <person name="Cucini C."/>
            <person name="Boschi S."/>
            <person name="Funari R."/>
            <person name="Cardaioli E."/>
            <person name="Iannotti N."/>
            <person name="Marturano G."/>
            <person name="Paoli F."/>
            <person name="Bruttini M."/>
            <person name="Carapelli A."/>
            <person name="Frati F."/>
            <person name="Nardi F."/>
        </authorList>
    </citation>
    <scope>NUCLEOTIDE SEQUENCE [LARGE SCALE GENOMIC DNA]</scope>
    <source>
        <strain evidence="2">DMR45628</strain>
    </source>
</reference>
<dbReference type="EMBL" id="JASPKY010001008">
    <property type="protein sequence ID" value="KAK9679560.1"/>
    <property type="molecule type" value="Genomic_DNA"/>
</dbReference>
<feature type="domain" description="CCHC-type" evidence="1">
    <location>
        <begin position="54"/>
        <end position="70"/>
    </location>
</feature>
<comment type="caution">
    <text evidence="2">The sequence shown here is derived from an EMBL/GenBank/DDBJ whole genome shotgun (WGS) entry which is preliminary data.</text>
</comment>
<keyword evidence="3" id="KW-1185">Reference proteome</keyword>
<dbReference type="GO" id="GO:0003676">
    <property type="term" value="F:nucleic acid binding"/>
    <property type="evidence" value="ECO:0007669"/>
    <property type="project" value="InterPro"/>
</dbReference>
<evidence type="ECO:0000313" key="2">
    <source>
        <dbReference type="EMBL" id="KAK9679560.1"/>
    </source>
</evidence>
<feature type="domain" description="CCHC-type" evidence="1">
    <location>
        <begin position="74"/>
        <end position="90"/>
    </location>
</feature>
<evidence type="ECO:0000313" key="3">
    <source>
        <dbReference type="Proteomes" id="UP001458880"/>
    </source>
</evidence>
<sequence>MNIMVKAYYDFDTLLKDIIAVDRVREPKDKDTTMVPIRENRTANRNQTNGRPRKCYRCGLNNHVAEQYRRQNVVCCLCKQEGHYKENCPSNVSQGRLQTRGLSRENERNDRVNLIKRENCSGDINTIKMPEVVTPIDKSLIR</sequence>
<dbReference type="Proteomes" id="UP001458880">
    <property type="component" value="Unassembled WGS sequence"/>
</dbReference>
<proteinExistence type="predicted"/>
<dbReference type="AlphaFoldDB" id="A0AAW1HSU1"/>
<accession>A0AAW1HSU1</accession>